<comment type="caution">
    <text evidence="1">The sequence shown here is derived from an EMBL/GenBank/DDBJ whole genome shotgun (WGS) entry which is preliminary data.</text>
</comment>
<name>A0ABQ9I2V7_9NEOP</name>
<proteinExistence type="predicted"/>
<dbReference type="EMBL" id="JARBHB010000003">
    <property type="protein sequence ID" value="KAJ8890989.1"/>
    <property type="molecule type" value="Genomic_DNA"/>
</dbReference>
<reference evidence="1 2" key="1">
    <citation type="submission" date="2023-02" db="EMBL/GenBank/DDBJ databases">
        <title>LHISI_Scaffold_Assembly.</title>
        <authorList>
            <person name="Stuart O.P."/>
            <person name="Cleave R."/>
            <person name="Magrath M.J.L."/>
            <person name="Mikheyev A.S."/>
        </authorList>
    </citation>
    <scope>NUCLEOTIDE SEQUENCE [LARGE SCALE GENOMIC DNA]</scope>
    <source>
        <strain evidence="1">Daus_M_001</strain>
        <tissue evidence="1">Leg muscle</tissue>
    </source>
</reference>
<protein>
    <submittedName>
        <fullName evidence="1">Uncharacterized protein</fullName>
    </submittedName>
</protein>
<gene>
    <name evidence="1" type="ORF">PR048_010498</name>
</gene>
<keyword evidence="2" id="KW-1185">Reference proteome</keyword>
<evidence type="ECO:0000313" key="2">
    <source>
        <dbReference type="Proteomes" id="UP001159363"/>
    </source>
</evidence>
<dbReference type="Proteomes" id="UP001159363">
    <property type="component" value="Chromosome 3"/>
</dbReference>
<evidence type="ECO:0000313" key="1">
    <source>
        <dbReference type="EMBL" id="KAJ8890989.1"/>
    </source>
</evidence>
<sequence length="621" mass="68739">MTFIVCLSGELTVCQERRAAMSTCHEYRVTKYTEAKWRPGYFDVDSVKLCLLVKLWNSPTVELQQGFRKVANNPSAANEFFSAGLSAGNIAHFIANRLYQTLIGVRRSDLLLASDIILLACAANFTVCGGGAAVRLLGSRRGEPGSIPGEIAPEFSHMGIVSCDVSLVGVFFSGVSRFPRPRIPAMLHTHLASPSSVLKTSLLRAALIPPLHCPLHSQCLPANHRHSVLEFPNSNWPTQVRNCLPTKTRGRKPNENCTYATEHLRAVNDGRTYPPPRIFLVHCPDDRRPRSQCYWPMEGVSATAIRKVLLQSRSYPGSMFEGVIRQAAQLRPDHFITANQKKNMTRSYFHVRIFHRPIRCRGGAVVRLISSDLGETGPIPDGVAPGFSQVGIVPDDAVGRRVFSVFSRFPRPCIPVPLHIRLALPSLHPYGLSRPRCVRAVQIFPLHSIADYSHEAVVTGLRSDWLFARFKLFTIGRPAGEPGSAMLLASNDAILLVRARGAHNARHNFTSTFSSFLRPQTNYSVEGSHAVRHPPFISSTNSEATSASYFQRRRPRLVSHIPPPGSSSGEKRTECDGRFHENHAFLRARQTSEKCEVTVNELYCDGVGLIRTGLASVSSLR</sequence>
<accession>A0ABQ9I2V7</accession>
<organism evidence="1 2">
    <name type="scientific">Dryococelus australis</name>
    <dbReference type="NCBI Taxonomy" id="614101"/>
    <lineage>
        <taxon>Eukaryota</taxon>
        <taxon>Metazoa</taxon>
        <taxon>Ecdysozoa</taxon>
        <taxon>Arthropoda</taxon>
        <taxon>Hexapoda</taxon>
        <taxon>Insecta</taxon>
        <taxon>Pterygota</taxon>
        <taxon>Neoptera</taxon>
        <taxon>Polyneoptera</taxon>
        <taxon>Phasmatodea</taxon>
        <taxon>Verophasmatodea</taxon>
        <taxon>Anareolatae</taxon>
        <taxon>Phasmatidae</taxon>
        <taxon>Eurycanthinae</taxon>
        <taxon>Dryococelus</taxon>
    </lineage>
</organism>